<name>A0A7W4J6B4_9PROT</name>
<keyword evidence="4" id="KW-0804">Transcription</keyword>
<sequence length="305" mass="33247">MRFTLKQIEYFVAAAESGSITTASRLVHISQPSISAAIAHLEDVFRIPLFIRHHALGLSLTAEGQVFLREARVLLQQAQDLDAAGTTIAERIDGLLEVGCMTTLYPLVVPDLIQTFEARHPGARLKVVAGHHGELIEKLRNGDIAAFLAYDLNIPADLEFEPLATLPPFAFVSASHRLAKRRTVALAELASDPFLLLDLPLSRDYFLTLFSQAGLTPQVAGRFQSIDVVRSLVARGVGYSLANARPRNRAALDGRPLSYLALKGAHRELKYGTARIAGLRRTPRTAAFLSLCGEILANRPLPGTD</sequence>
<dbReference type="Gene3D" id="3.40.190.10">
    <property type="entry name" value="Periplasmic binding protein-like II"/>
    <property type="match status" value="2"/>
</dbReference>
<dbReference type="SUPFAM" id="SSF46785">
    <property type="entry name" value="Winged helix' DNA-binding domain"/>
    <property type="match status" value="1"/>
</dbReference>
<dbReference type="GO" id="GO:0032993">
    <property type="term" value="C:protein-DNA complex"/>
    <property type="evidence" value="ECO:0007669"/>
    <property type="project" value="TreeGrafter"/>
</dbReference>
<gene>
    <name evidence="6" type="ORF">HLH21_06020</name>
</gene>
<dbReference type="InterPro" id="IPR005119">
    <property type="entry name" value="LysR_subst-bd"/>
</dbReference>
<evidence type="ECO:0000256" key="3">
    <source>
        <dbReference type="ARBA" id="ARBA00023125"/>
    </source>
</evidence>
<evidence type="ECO:0000313" key="7">
    <source>
        <dbReference type="Proteomes" id="UP000561066"/>
    </source>
</evidence>
<feature type="domain" description="HTH lysR-type" evidence="5">
    <location>
        <begin position="3"/>
        <end position="61"/>
    </location>
</feature>
<keyword evidence="7" id="KW-1185">Reference proteome</keyword>
<dbReference type="PANTHER" id="PTHR30346:SF0">
    <property type="entry name" value="HCA OPERON TRANSCRIPTIONAL ACTIVATOR HCAR"/>
    <property type="match status" value="1"/>
</dbReference>
<dbReference type="FunFam" id="1.10.10.10:FF:000001">
    <property type="entry name" value="LysR family transcriptional regulator"/>
    <property type="match status" value="1"/>
</dbReference>
<dbReference type="PROSITE" id="PS50931">
    <property type="entry name" value="HTH_LYSR"/>
    <property type="match status" value="1"/>
</dbReference>
<comment type="caution">
    <text evidence="6">The sequence shown here is derived from an EMBL/GenBank/DDBJ whole genome shotgun (WGS) entry which is preliminary data.</text>
</comment>
<dbReference type="Pfam" id="PF03466">
    <property type="entry name" value="LysR_substrate"/>
    <property type="match status" value="1"/>
</dbReference>
<evidence type="ECO:0000256" key="2">
    <source>
        <dbReference type="ARBA" id="ARBA00023015"/>
    </source>
</evidence>
<dbReference type="Gene3D" id="1.10.10.10">
    <property type="entry name" value="Winged helix-like DNA-binding domain superfamily/Winged helix DNA-binding domain"/>
    <property type="match status" value="1"/>
</dbReference>
<dbReference type="PANTHER" id="PTHR30346">
    <property type="entry name" value="TRANSCRIPTIONAL DUAL REGULATOR HCAR-RELATED"/>
    <property type="match status" value="1"/>
</dbReference>
<dbReference type="InterPro" id="IPR000847">
    <property type="entry name" value="LysR_HTH_N"/>
</dbReference>
<evidence type="ECO:0000256" key="1">
    <source>
        <dbReference type="ARBA" id="ARBA00009437"/>
    </source>
</evidence>
<dbReference type="InterPro" id="IPR036388">
    <property type="entry name" value="WH-like_DNA-bd_sf"/>
</dbReference>
<evidence type="ECO:0000259" key="5">
    <source>
        <dbReference type="PROSITE" id="PS50931"/>
    </source>
</evidence>
<proteinExistence type="inferred from homology"/>
<reference evidence="6 7" key="1">
    <citation type="submission" date="2020-04" db="EMBL/GenBank/DDBJ databases">
        <title>Description of novel Gluconacetobacter.</title>
        <authorList>
            <person name="Sombolestani A."/>
        </authorList>
    </citation>
    <scope>NUCLEOTIDE SEQUENCE [LARGE SCALE GENOMIC DNA]</scope>
    <source>
        <strain evidence="6 7">LMG 21312</strain>
    </source>
</reference>
<keyword evidence="2" id="KW-0805">Transcription regulation</keyword>
<dbReference type="SUPFAM" id="SSF53850">
    <property type="entry name" value="Periplasmic binding protein-like II"/>
    <property type="match status" value="1"/>
</dbReference>
<dbReference type="PRINTS" id="PR00039">
    <property type="entry name" value="HTHLYSR"/>
</dbReference>
<protein>
    <submittedName>
        <fullName evidence="6">LysR family transcriptional regulator</fullName>
    </submittedName>
</protein>
<dbReference type="RefSeq" id="WP_182942299.1">
    <property type="nucleotide sequence ID" value="NZ_JABEQH010000006.1"/>
</dbReference>
<accession>A0A7W4J6B4</accession>
<organism evidence="6 7">
    <name type="scientific">Gluconacetobacter johannae</name>
    <dbReference type="NCBI Taxonomy" id="112140"/>
    <lineage>
        <taxon>Bacteria</taxon>
        <taxon>Pseudomonadati</taxon>
        <taxon>Pseudomonadota</taxon>
        <taxon>Alphaproteobacteria</taxon>
        <taxon>Acetobacterales</taxon>
        <taxon>Acetobacteraceae</taxon>
        <taxon>Gluconacetobacter</taxon>
    </lineage>
</organism>
<dbReference type="EMBL" id="JABEQH010000006">
    <property type="protein sequence ID" value="MBB2175486.1"/>
    <property type="molecule type" value="Genomic_DNA"/>
</dbReference>
<evidence type="ECO:0000313" key="6">
    <source>
        <dbReference type="EMBL" id="MBB2175486.1"/>
    </source>
</evidence>
<comment type="similarity">
    <text evidence="1">Belongs to the LysR transcriptional regulatory family.</text>
</comment>
<evidence type="ECO:0000256" key="4">
    <source>
        <dbReference type="ARBA" id="ARBA00023163"/>
    </source>
</evidence>
<dbReference type="GO" id="GO:0003677">
    <property type="term" value="F:DNA binding"/>
    <property type="evidence" value="ECO:0007669"/>
    <property type="project" value="UniProtKB-KW"/>
</dbReference>
<dbReference type="Pfam" id="PF00126">
    <property type="entry name" value="HTH_1"/>
    <property type="match status" value="1"/>
</dbReference>
<dbReference type="GO" id="GO:0003700">
    <property type="term" value="F:DNA-binding transcription factor activity"/>
    <property type="evidence" value="ECO:0007669"/>
    <property type="project" value="InterPro"/>
</dbReference>
<dbReference type="AlphaFoldDB" id="A0A7W4J6B4"/>
<keyword evidence="3" id="KW-0238">DNA-binding</keyword>
<dbReference type="Proteomes" id="UP000561066">
    <property type="component" value="Unassembled WGS sequence"/>
</dbReference>
<dbReference type="InterPro" id="IPR036390">
    <property type="entry name" value="WH_DNA-bd_sf"/>
</dbReference>